<name>A0AB33VEG3_RALSU</name>
<dbReference type="EMBL" id="AAKL01000016">
    <property type="protein sequence ID" value="EAP73303.1"/>
    <property type="molecule type" value="Genomic_DNA"/>
</dbReference>
<evidence type="ECO:0000256" key="5">
    <source>
        <dbReference type="ARBA" id="ARBA00048542"/>
    </source>
</evidence>
<evidence type="ECO:0000259" key="8">
    <source>
        <dbReference type="Pfam" id="PF02525"/>
    </source>
</evidence>
<dbReference type="InterPro" id="IPR023048">
    <property type="entry name" value="NADH:quinone_OxRdtase_FMN_depd"/>
</dbReference>
<evidence type="ECO:0000313" key="9">
    <source>
        <dbReference type="EMBL" id="EAP73303.1"/>
    </source>
</evidence>
<keyword evidence="3 6" id="KW-0560">Oxidoreductase</keyword>
<evidence type="ECO:0000256" key="4">
    <source>
        <dbReference type="ARBA" id="ARBA00023027"/>
    </source>
</evidence>
<dbReference type="GO" id="GO:0009055">
    <property type="term" value="F:electron transfer activity"/>
    <property type="evidence" value="ECO:0007669"/>
    <property type="project" value="UniProtKB-UniRule"/>
</dbReference>
<evidence type="ECO:0000256" key="2">
    <source>
        <dbReference type="ARBA" id="ARBA00022643"/>
    </source>
</evidence>
<feature type="binding site" evidence="6">
    <location>
        <begin position="178"/>
        <end position="181"/>
    </location>
    <ligand>
        <name>FMN</name>
        <dbReference type="ChEBI" id="CHEBI:58210"/>
    </ligand>
</feature>
<feature type="binding site" evidence="6">
    <location>
        <position position="48"/>
    </location>
    <ligand>
        <name>FMN</name>
        <dbReference type="ChEBI" id="CHEBI:58210"/>
    </ligand>
</feature>
<dbReference type="PANTHER" id="PTHR43741:SF2">
    <property type="entry name" value="FMN-DEPENDENT NADH:QUINONE OXIDOREDUCTASE"/>
    <property type="match status" value="1"/>
</dbReference>
<keyword evidence="7" id="KW-1133">Transmembrane helix</keyword>
<keyword evidence="2 6" id="KW-0288">FMN</keyword>
<sequence>MRVPSCGAKAGTIPSPMRFGNRVSEDYLVPFLSYLGVLMSHILLITSSPRGADGLSTRFAGDLARKFAGQRPASTLTIRDLSAHPLPHIDAAYVDGRMVAPEARTPAQAEAVSLAETLIAELRAADTIVIGSAMTNFGPSTQLRTWFDYVIWPGVTFNYGSQSMEGLVTGKKVYLVTTSGGVFSEGPFAPMDYQAGYLKHLLGFIGMTDVELLRVEGTAYGPEAAQAAIEKADAAVDALLARAA</sequence>
<dbReference type="InterPro" id="IPR003680">
    <property type="entry name" value="Flavodoxin_fold"/>
</dbReference>
<comment type="catalytic activity">
    <reaction evidence="6">
        <text>2 a quinone + NADH + H(+) = 2 a 1,4-benzosemiquinone + NAD(+)</text>
        <dbReference type="Rhea" id="RHEA:65952"/>
        <dbReference type="ChEBI" id="CHEBI:15378"/>
        <dbReference type="ChEBI" id="CHEBI:57540"/>
        <dbReference type="ChEBI" id="CHEBI:57945"/>
        <dbReference type="ChEBI" id="CHEBI:132124"/>
        <dbReference type="ChEBI" id="CHEBI:134225"/>
    </reaction>
</comment>
<dbReference type="Gene3D" id="3.40.50.360">
    <property type="match status" value="1"/>
</dbReference>
<dbReference type="GO" id="GO:0016655">
    <property type="term" value="F:oxidoreductase activity, acting on NAD(P)H, quinone or similar compound as acceptor"/>
    <property type="evidence" value="ECO:0007669"/>
    <property type="project" value="InterPro"/>
</dbReference>
<comment type="cofactor">
    <cofactor evidence="6">
        <name>FMN</name>
        <dbReference type="ChEBI" id="CHEBI:58210"/>
    </cofactor>
    <text evidence="6">Binds 1 FMN per subunit.</text>
</comment>
<comment type="caution">
    <text evidence="9">The sequence shown here is derived from an EMBL/GenBank/DDBJ whole genome shotgun (WGS) entry which is preliminary data.</text>
</comment>
<organism evidence="9 10">
    <name type="scientific">Ralstonia solanacearum (strain UW551)</name>
    <dbReference type="NCBI Taxonomy" id="342110"/>
    <lineage>
        <taxon>Bacteria</taxon>
        <taxon>Pseudomonadati</taxon>
        <taxon>Pseudomonadota</taxon>
        <taxon>Betaproteobacteria</taxon>
        <taxon>Burkholderiales</taxon>
        <taxon>Burkholderiaceae</taxon>
        <taxon>Ralstonia</taxon>
        <taxon>Ralstonia solanacearum species complex</taxon>
    </lineage>
</organism>
<evidence type="ECO:0000256" key="3">
    <source>
        <dbReference type="ARBA" id="ARBA00023002"/>
    </source>
</evidence>
<accession>A0AB33VEG3</accession>
<keyword evidence="4 6" id="KW-0520">NAD</keyword>
<dbReference type="HAMAP" id="MF_01216">
    <property type="entry name" value="Azoreductase_type1"/>
    <property type="match status" value="1"/>
</dbReference>
<reference evidence="9 10" key="1">
    <citation type="journal article" date="2006" name="Mol. Plant Microbe Interact.">
        <title>Identification of open reading frames unique to a select agent: Ralstonia solanacearum race 3 biovar 2.</title>
        <authorList>
            <person name="Gabriel D.W."/>
            <person name="Allen C."/>
            <person name="Schell M."/>
            <person name="Denny T.P."/>
            <person name="Greenberg J.T."/>
            <person name="Duan Y.P."/>
            <person name="Flores-Cruz Z."/>
            <person name="Huang Q."/>
            <person name="Clifford J.M."/>
            <person name="Presting G."/>
            <person name="Gonzalez E.T."/>
            <person name="Reddy J."/>
            <person name="Elphinstone J."/>
            <person name="Swanson J."/>
            <person name="Yao J."/>
            <person name="Mulholland V."/>
            <person name="Liu L."/>
            <person name="Farmerie W."/>
            <person name="Patnaikuni M."/>
            <person name="Balogh B."/>
            <person name="Norman D."/>
            <person name="Alvarez A."/>
            <person name="Castillo J.A."/>
            <person name="Jones J."/>
            <person name="Saddler G."/>
            <person name="Walunas T."/>
            <person name="Zhukov A."/>
            <person name="Mikhailova N."/>
        </authorList>
    </citation>
    <scope>NUCLEOTIDE SEQUENCE [LARGE SCALE GENOMIC DNA]</scope>
    <source>
        <strain evidence="9 10">UW551</strain>
    </source>
</reference>
<evidence type="ECO:0000256" key="6">
    <source>
        <dbReference type="HAMAP-Rule" id="MF_01216"/>
    </source>
</evidence>
<keyword evidence="1 6" id="KW-0285">Flavoprotein</keyword>
<dbReference type="InterPro" id="IPR029039">
    <property type="entry name" value="Flavoprotein-like_sf"/>
</dbReference>
<comment type="function">
    <text evidence="6">Also exhibits azoreductase activity. Catalyzes the reductive cleavage of the azo bond in aromatic azo compounds to the corresponding amines.</text>
</comment>
<dbReference type="Pfam" id="PF02525">
    <property type="entry name" value="Flavodoxin_2"/>
    <property type="match status" value="1"/>
</dbReference>
<dbReference type="GO" id="GO:0010181">
    <property type="term" value="F:FMN binding"/>
    <property type="evidence" value="ECO:0007669"/>
    <property type="project" value="UniProtKB-UniRule"/>
</dbReference>
<dbReference type="PANTHER" id="PTHR43741">
    <property type="entry name" value="FMN-DEPENDENT NADH-AZOREDUCTASE 1"/>
    <property type="match status" value="1"/>
</dbReference>
<comment type="caution">
    <text evidence="6">Lacks conserved residue(s) required for the propagation of feature annotation.</text>
</comment>
<keyword evidence="7" id="KW-0812">Transmembrane</keyword>
<evidence type="ECO:0000256" key="1">
    <source>
        <dbReference type="ARBA" id="ARBA00022630"/>
    </source>
</evidence>
<dbReference type="InterPro" id="IPR050104">
    <property type="entry name" value="FMN-dep_NADH:Q_OxRdtase_AzoR1"/>
</dbReference>
<dbReference type="EC" id="1.6.5.-" evidence="6"/>
<gene>
    <name evidence="6" type="primary">azoR</name>
    <name evidence="9" type="ORF">RRSL_02982</name>
</gene>
<dbReference type="SUPFAM" id="SSF52218">
    <property type="entry name" value="Flavoproteins"/>
    <property type="match status" value="1"/>
</dbReference>
<feature type="domain" description="Flavodoxin-like fold" evidence="8">
    <location>
        <begin position="41"/>
        <end position="238"/>
    </location>
</feature>
<keyword evidence="7" id="KW-0472">Membrane</keyword>
<comment type="similarity">
    <text evidence="6">Belongs to the azoreductase type 1 family.</text>
</comment>
<comment type="catalytic activity">
    <reaction evidence="5">
        <text>N,N-dimethyl-1,4-phenylenediamine + anthranilate + 2 NAD(+) = 2-(4-dimethylaminophenyl)diazenylbenzoate + 2 NADH + 2 H(+)</text>
        <dbReference type="Rhea" id="RHEA:55872"/>
        <dbReference type="ChEBI" id="CHEBI:15378"/>
        <dbReference type="ChEBI" id="CHEBI:15783"/>
        <dbReference type="ChEBI" id="CHEBI:16567"/>
        <dbReference type="ChEBI" id="CHEBI:57540"/>
        <dbReference type="ChEBI" id="CHEBI:57945"/>
        <dbReference type="ChEBI" id="CHEBI:71579"/>
        <dbReference type="EC" id="1.7.1.17"/>
    </reaction>
    <physiologicalReaction direction="right-to-left" evidence="5">
        <dbReference type="Rhea" id="RHEA:55874"/>
    </physiologicalReaction>
</comment>
<evidence type="ECO:0000256" key="7">
    <source>
        <dbReference type="SAM" id="Phobius"/>
    </source>
</evidence>
<proteinExistence type="inferred from homology"/>
<comment type="subunit">
    <text evidence="6">Homodimer.</text>
</comment>
<dbReference type="GO" id="GO:0016652">
    <property type="term" value="F:oxidoreductase activity, acting on NAD(P)H as acceptor"/>
    <property type="evidence" value="ECO:0007669"/>
    <property type="project" value="UniProtKB-UniRule"/>
</dbReference>
<feature type="transmembrane region" description="Helical" evidence="7">
    <location>
        <begin position="27"/>
        <end position="46"/>
    </location>
</feature>
<dbReference type="Proteomes" id="UP000005933">
    <property type="component" value="Unassembled WGS sequence"/>
</dbReference>
<dbReference type="EC" id="1.7.1.17" evidence="6"/>
<evidence type="ECO:0000313" key="10">
    <source>
        <dbReference type="Proteomes" id="UP000005933"/>
    </source>
</evidence>
<protein>
    <recommendedName>
        <fullName evidence="6">FMN dependent NADH:quinone oxidoreductase</fullName>
        <ecNumber evidence="6">1.6.5.-</ecNumber>
    </recommendedName>
    <alternativeName>
        <fullName evidence="6">Azo-dye reductase</fullName>
    </alternativeName>
    <alternativeName>
        <fullName evidence="6">FMN-dependent NADH-azo compound oxidoreductase</fullName>
    </alternativeName>
    <alternativeName>
        <fullName evidence="6">FMN-dependent NADH-azoreductase</fullName>
        <ecNumber evidence="6">1.7.1.17</ecNumber>
    </alternativeName>
</protein>
<dbReference type="AlphaFoldDB" id="A0AB33VEG3"/>
<comment type="function">
    <text evidence="6">Quinone reductase that provides resistance to thiol-specific stress caused by electrophilic quinones.</text>
</comment>